<keyword evidence="14" id="KW-1208">Phospholipid metabolism</keyword>
<feature type="binding site" evidence="17">
    <location>
        <begin position="132"/>
        <end position="133"/>
    </location>
    <ligand>
        <name>ATP</name>
        <dbReference type="ChEBI" id="CHEBI:30616"/>
    </ligand>
</feature>
<feature type="transmembrane region" description="Helical" evidence="19">
    <location>
        <begin position="95"/>
        <end position="113"/>
    </location>
</feature>
<evidence type="ECO:0000256" key="10">
    <source>
        <dbReference type="ARBA" id="ARBA00022989"/>
    </source>
</evidence>
<evidence type="ECO:0000256" key="9">
    <source>
        <dbReference type="ARBA" id="ARBA00022840"/>
    </source>
</evidence>
<keyword evidence="4" id="KW-0444">Lipid biosynthesis</keyword>
<dbReference type="RefSeq" id="WP_093313100.1">
    <property type="nucleotide sequence ID" value="NZ_FOZG01000001.1"/>
</dbReference>
<evidence type="ECO:0000256" key="6">
    <source>
        <dbReference type="ARBA" id="ARBA00022692"/>
    </source>
</evidence>
<dbReference type="GO" id="GO:0005524">
    <property type="term" value="F:ATP binding"/>
    <property type="evidence" value="ECO:0007669"/>
    <property type="project" value="UniProtKB-KW"/>
</dbReference>
<evidence type="ECO:0000256" key="13">
    <source>
        <dbReference type="ARBA" id="ARBA00023209"/>
    </source>
</evidence>
<feature type="transmembrane region" description="Helical" evidence="19">
    <location>
        <begin position="134"/>
        <end position="158"/>
    </location>
</feature>
<comment type="subcellular location">
    <subcellularLocation>
        <location evidence="1">Cell membrane</location>
        <topology evidence="1">Multi-pass membrane protein</topology>
    </subcellularLocation>
</comment>
<dbReference type="Proteomes" id="UP000198824">
    <property type="component" value="Unassembled WGS sequence"/>
</dbReference>
<keyword evidence="7 17" id="KW-0547">Nucleotide-binding</keyword>
<keyword evidence="21" id="KW-1185">Reference proteome</keyword>
<feature type="binding site" evidence="18">
    <location>
        <position position="114"/>
    </location>
    <ligand>
        <name>a divalent metal cation</name>
        <dbReference type="ChEBI" id="CHEBI:60240"/>
    </ligand>
</feature>
<keyword evidence="10 19" id="KW-1133">Transmembrane helix</keyword>
<feature type="active site" description="Proton acceptor" evidence="15">
    <location>
        <position position="107"/>
    </location>
</feature>
<feature type="binding site" evidence="17">
    <location>
        <position position="66"/>
    </location>
    <ligand>
        <name>ATP</name>
        <dbReference type="ChEBI" id="CHEBI:30616"/>
    </ligand>
</feature>
<evidence type="ECO:0000313" key="21">
    <source>
        <dbReference type="Proteomes" id="UP000198824"/>
    </source>
</evidence>
<dbReference type="Pfam" id="PF01219">
    <property type="entry name" value="DAGK_prokar"/>
    <property type="match status" value="1"/>
</dbReference>
<evidence type="ECO:0000256" key="7">
    <source>
        <dbReference type="ARBA" id="ARBA00022741"/>
    </source>
</evidence>
<evidence type="ECO:0000256" key="17">
    <source>
        <dbReference type="PIRSR" id="PIRSR600829-3"/>
    </source>
</evidence>
<dbReference type="EMBL" id="FOZG01000001">
    <property type="protein sequence ID" value="SFR89470.1"/>
    <property type="molecule type" value="Genomic_DNA"/>
</dbReference>
<keyword evidence="18" id="KW-0460">Magnesium</keyword>
<sequence>MVCCALLAGLLGLLGWPLRRWRLRPSPLAWRPHAAAPAPDPRFSASARLASFRFAWAGLRWLVRNEPNARLHLIAAGLVLAAGAVLHVSLADWRWLILATALVFAAEGLNSAIERLCDHLHPKRHPAIGTVKDVAAGAVLVCATAAALIGAVTLLPYLHTTMPMCGSATR</sequence>
<protein>
    <submittedName>
        <fullName evidence="20">Diacylglycerol kinase</fullName>
    </submittedName>
</protein>
<keyword evidence="8 20" id="KW-0418">Kinase</keyword>
<feature type="transmembrane region" description="Helical" evidence="19">
    <location>
        <begin position="70"/>
        <end position="89"/>
    </location>
</feature>
<reference evidence="20 21" key="1">
    <citation type="submission" date="2016-10" db="EMBL/GenBank/DDBJ databases">
        <authorList>
            <person name="de Groot N.N."/>
        </authorList>
    </citation>
    <scope>NUCLEOTIDE SEQUENCE [LARGE SCALE GENOMIC DNA]</scope>
    <source>
        <strain evidence="20 21">S5-249</strain>
    </source>
</reference>
<comment type="similarity">
    <text evidence="2">Belongs to the bacterial diacylglycerol kinase family.</text>
</comment>
<dbReference type="InterPro" id="IPR036945">
    <property type="entry name" value="DAGK_sf"/>
</dbReference>
<evidence type="ECO:0000256" key="3">
    <source>
        <dbReference type="ARBA" id="ARBA00022475"/>
    </source>
</evidence>
<accession>A0A1I6KF14</accession>
<name>A0A1I6KF14_9SPHN</name>
<dbReference type="STRING" id="1166337.SAMN05192580_1624"/>
<gene>
    <name evidence="20" type="ORF">SAMN05192580_1624</name>
</gene>
<dbReference type="GO" id="GO:0008654">
    <property type="term" value="P:phospholipid biosynthetic process"/>
    <property type="evidence" value="ECO:0007669"/>
    <property type="project" value="UniProtKB-KW"/>
</dbReference>
<dbReference type="Gene3D" id="1.10.287.3610">
    <property type="match status" value="1"/>
</dbReference>
<dbReference type="InterPro" id="IPR000829">
    <property type="entry name" value="DAGK"/>
</dbReference>
<dbReference type="GO" id="GO:0005886">
    <property type="term" value="C:plasma membrane"/>
    <property type="evidence" value="ECO:0007669"/>
    <property type="project" value="UniProtKB-SubCell"/>
</dbReference>
<evidence type="ECO:0000256" key="5">
    <source>
        <dbReference type="ARBA" id="ARBA00022679"/>
    </source>
</evidence>
<dbReference type="InterPro" id="IPR033717">
    <property type="entry name" value="UDPK"/>
</dbReference>
<keyword evidence="13" id="KW-0594">Phospholipid biosynthesis</keyword>
<keyword evidence="3" id="KW-1003">Cell membrane</keyword>
<evidence type="ECO:0000256" key="4">
    <source>
        <dbReference type="ARBA" id="ARBA00022516"/>
    </source>
</evidence>
<evidence type="ECO:0000256" key="2">
    <source>
        <dbReference type="ARBA" id="ARBA00005967"/>
    </source>
</evidence>
<keyword evidence="6 19" id="KW-0812">Transmembrane</keyword>
<keyword evidence="18" id="KW-0479">Metal-binding</keyword>
<evidence type="ECO:0000256" key="12">
    <source>
        <dbReference type="ARBA" id="ARBA00023136"/>
    </source>
</evidence>
<evidence type="ECO:0000256" key="11">
    <source>
        <dbReference type="ARBA" id="ARBA00023098"/>
    </source>
</evidence>
<comment type="cofactor">
    <cofactor evidence="18">
        <name>Mg(2+)</name>
        <dbReference type="ChEBI" id="CHEBI:18420"/>
    </cofactor>
    <text evidence="18">Mn(2+), Zn(2+), Cd(2+) and Co(2+) support activity to lesser extents.</text>
</comment>
<keyword evidence="12 19" id="KW-0472">Membrane</keyword>
<dbReference type="AlphaFoldDB" id="A0A1I6KF14"/>
<feature type="binding site" evidence="17">
    <location>
        <position position="114"/>
    </location>
    <ligand>
        <name>ATP</name>
        <dbReference type="ChEBI" id="CHEBI:30616"/>
    </ligand>
</feature>
<dbReference type="OrthoDB" id="9796011at2"/>
<dbReference type="GO" id="GO:0046872">
    <property type="term" value="F:metal ion binding"/>
    <property type="evidence" value="ECO:0007669"/>
    <property type="project" value="UniProtKB-KW"/>
</dbReference>
<proteinExistence type="inferred from homology"/>
<feature type="binding site" evidence="18">
    <location>
        <position position="66"/>
    </location>
    <ligand>
        <name>a divalent metal cation</name>
        <dbReference type="ChEBI" id="CHEBI:60240"/>
    </ligand>
</feature>
<evidence type="ECO:0000256" key="16">
    <source>
        <dbReference type="PIRSR" id="PIRSR600829-2"/>
    </source>
</evidence>
<dbReference type="PANTHER" id="PTHR34299">
    <property type="entry name" value="DIACYLGLYCEROL KINASE"/>
    <property type="match status" value="1"/>
</dbReference>
<keyword evidence="11" id="KW-0443">Lipid metabolism</keyword>
<dbReference type="PANTHER" id="PTHR34299:SF1">
    <property type="entry name" value="DIACYLGLYCEROL KINASE"/>
    <property type="match status" value="1"/>
</dbReference>
<evidence type="ECO:0000256" key="1">
    <source>
        <dbReference type="ARBA" id="ARBA00004651"/>
    </source>
</evidence>
<evidence type="ECO:0000256" key="8">
    <source>
        <dbReference type="ARBA" id="ARBA00022777"/>
    </source>
</evidence>
<dbReference type="GO" id="GO:0016301">
    <property type="term" value="F:kinase activity"/>
    <property type="evidence" value="ECO:0007669"/>
    <property type="project" value="UniProtKB-KW"/>
</dbReference>
<organism evidence="20 21">
    <name type="scientific">Sphingomonas jatrophae</name>
    <dbReference type="NCBI Taxonomy" id="1166337"/>
    <lineage>
        <taxon>Bacteria</taxon>
        <taxon>Pseudomonadati</taxon>
        <taxon>Pseudomonadota</taxon>
        <taxon>Alphaproteobacteria</taxon>
        <taxon>Sphingomonadales</taxon>
        <taxon>Sphingomonadaceae</taxon>
        <taxon>Sphingomonas</taxon>
    </lineage>
</organism>
<evidence type="ECO:0000313" key="20">
    <source>
        <dbReference type="EMBL" id="SFR89470.1"/>
    </source>
</evidence>
<evidence type="ECO:0000256" key="15">
    <source>
        <dbReference type="PIRSR" id="PIRSR600829-1"/>
    </source>
</evidence>
<evidence type="ECO:0000256" key="19">
    <source>
        <dbReference type="SAM" id="Phobius"/>
    </source>
</evidence>
<evidence type="ECO:0000256" key="14">
    <source>
        <dbReference type="ARBA" id="ARBA00023264"/>
    </source>
</evidence>
<evidence type="ECO:0000256" key="18">
    <source>
        <dbReference type="PIRSR" id="PIRSR600829-4"/>
    </source>
</evidence>
<dbReference type="CDD" id="cd14265">
    <property type="entry name" value="UDPK_IM_like"/>
    <property type="match status" value="1"/>
</dbReference>
<feature type="binding site" evidence="16">
    <location>
        <position position="107"/>
    </location>
    <ligand>
        <name>substrate</name>
    </ligand>
</feature>
<keyword evidence="9 17" id="KW-0067">ATP-binding</keyword>
<keyword evidence="5" id="KW-0808">Transferase</keyword>